<reference evidence="1 2" key="1">
    <citation type="submission" date="2015-08" db="EMBL/GenBank/DDBJ databases">
        <title>Genome of Paenibacillus jilunlii.</title>
        <authorList>
            <person name="Sant'Anna F.H."/>
            <person name="Ambrosini A."/>
            <person name="Souza R."/>
            <person name="Bach E."/>
            <person name="Fernandes G."/>
            <person name="Balsanelli E."/>
            <person name="Baura V.A."/>
            <person name="Pedrosa F.O."/>
            <person name="Souza E.M."/>
            <person name="Passaglia L."/>
        </authorList>
    </citation>
    <scope>NUCLEOTIDE SEQUENCE [LARGE SCALE GENOMIC DNA]</scope>
    <source>
        <strain evidence="1 2">DSM 23019</strain>
    </source>
</reference>
<dbReference type="Proteomes" id="UP000070252">
    <property type="component" value="Unassembled WGS sequence"/>
</dbReference>
<accession>A0ABR5T1S7</accession>
<sequence>MGEEDEYKPTSASAGSGISERYQRRLTLLASLLSTTMVIDPWTHLTLAVRLCRWLRVDALKIYPST</sequence>
<organism evidence="1 2">
    <name type="scientific">Paenibacillus jilunlii</name>
    <dbReference type="NCBI Taxonomy" id="682956"/>
    <lineage>
        <taxon>Bacteria</taxon>
        <taxon>Bacillati</taxon>
        <taxon>Bacillota</taxon>
        <taxon>Bacilli</taxon>
        <taxon>Bacillales</taxon>
        <taxon>Paenibacillaceae</taxon>
        <taxon>Paenibacillus</taxon>
    </lineage>
</organism>
<proteinExistence type="predicted"/>
<dbReference type="EMBL" id="LIPY01000026">
    <property type="protein sequence ID" value="KWX81352.1"/>
    <property type="molecule type" value="Genomic_DNA"/>
</dbReference>
<protein>
    <submittedName>
        <fullName evidence="1">Uncharacterized protein</fullName>
    </submittedName>
</protein>
<gene>
    <name evidence="1" type="ORF">AML91_00115</name>
</gene>
<keyword evidence="2" id="KW-1185">Reference proteome</keyword>
<evidence type="ECO:0000313" key="2">
    <source>
        <dbReference type="Proteomes" id="UP000070252"/>
    </source>
</evidence>
<evidence type="ECO:0000313" key="1">
    <source>
        <dbReference type="EMBL" id="KWX81352.1"/>
    </source>
</evidence>
<feature type="non-terminal residue" evidence="1">
    <location>
        <position position="66"/>
    </location>
</feature>
<name>A0ABR5T1S7_9BACL</name>
<comment type="caution">
    <text evidence="1">The sequence shown here is derived from an EMBL/GenBank/DDBJ whole genome shotgun (WGS) entry which is preliminary data.</text>
</comment>